<dbReference type="Gene3D" id="1.10.1780.10">
    <property type="entry name" value="Clp, N-terminal domain"/>
    <property type="match status" value="1"/>
</dbReference>
<dbReference type="Pfam" id="PF02861">
    <property type="entry name" value="Clp_N"/>
    <property type="match status" value="1"/>
</dbReference>
<keyword evidence="1" id="KW-0677">Repeat</keyword>
<keyword evidence="3" id="KW-0645">Protease</keyword>
<evidence type="ECO:0000313" key="4">
    <source>
        <dbReference type="Proteomes" id="UP001595765"/>
    </source>
</evidence>
<evidence type="ECO:0000259" key="2">
    <source>
        <dbReference type="PROSITE" id="PS51903"/>
    </source>
</evidence>
<dbReference type="GO" id="GO:0008233">
    <property type="term" value="F:peptidase activity"/>
    <property type="evidence" value="ECO:0007669"/>
    <property type="project" value="UniProtKB-KW"/>
</dbReference>
<gene>
    <name evidence="3" type="ORF">ACFO3J_28050</name>
</gene>
<name>A0ABV8HTC2_9ACTN</name>
<comment type="caution">
    <text evidence="3">The sequence shown here is derived from an EMBL/GenBank/DDBJ whole genome shotgun (WGS) entry which is preliminary data.</text>
</comment>
<dbReference type="Proteomes" id="UP001595765">
    <property type="component" value="Unassembled WGS sequence"/>
</dbReference>
<dbReference type="RefSeq" id="WP_386434982.1">
    <property type="nucleotide sequence ID" value="NZ_JBHSBB010000022.1"/>
</dbReference>
<dbReference type="PROSITE" id="PS51903">
    <property type="entry name" value="CLP_R"/>
    <property type="match status" value="1"/>
</dbReference>
<evidence type="ECO:0000313" key="3">
    <source>
        <dbReference type="EMBL" id="MFC4035295.1"/>
    </source>
</evidence>
<organism evidence="3 4">
    <name type="scientific">Streptomyces polygonati</name>
    <dbReference type="NCBI Taxonomy" id="1617087"/>
    <lineage>
        <taxon>Bacteria</taxon>
        <taxon>Bacillati</taxon>
        <taxon>Actinomycetota</taxon>
        <taxon>Actinomycetes</taxon>
        <taxon>Kitasatosporales</taxon>
        <taxon>Streptomycetaceae</taxon>
        <taxon>Streptomyces</taxon>
    </lineage>
</organism>
<protein>
    <submittedName>
        <fullName evidence="3">Clp protease N-terminal domain-containing protein</fullName>
    </submittedName>
</protein>
<dbReference type="InterPro" id="IPR004176">
    <property type="entry name" value="Clp_R_N"/>
</dbReference>
<dbReference type="GO" id="GO:0006508">
    <property type="term" value="P:proteolysis"/>
    <property type="evidence" value="ECO:0007669"/>
    <property type="project" value="UniProtKB-KW"/>
</dbReference>
<sequence>MPESATAVPARLKTVLELARQEADRRGDRRIGTDQLLLALLHDQDAPPARALGVTLDQGREALDAMDRAALAALGIHFDGRLAPRPVRGQRRMSLSSSARTLLVRAKEISEGERRGRRIDSRHLLLALLATRHPDPAADLLTELGLRGPEISERLAGC</sequence>
<feature type="domain" description="Clp R" evidence="2">
    <location>
        <begin position="1"/>
        <end position="69"/>
    </location>
</feature>
<dbReference type="EMBL" id="JBHSBB010000022">
    <property type="protein sequence ID" value="MFC4035295.1"/>
    <property type="molecule type" value="Genomic_DNA"/>
</dbReference>
<dbReference type="SUPFAM" id="SSF81923">
    <property type="entry name" value="Double Clp-N motif"/>
    <property type="match status" value="1"/>
</dbReference>
<keyword evidence="4" id="KW-1185">Reference proteome</keyword>
<reference evidence="4" key="1">
    <citation type="journal article" date="2019" name="Int. J. Syst. Evol. Microbiol.">
        <title>The Global Catalogue of Microorganisms (GCM) 10K type strain sequencing project: providing services to taxonomists for standard genome sequencing and annotation.</title>
        <authorList>
            <consortium name="The Broad Institute Genomics Platform"/>
            <consortium name="The Broad Institute Genome Sequencing Center for Infectious Disease"/>
            <person name="Wu L."/>
            <person name="Ma J."/>
        </authorList>
    </citation>
    <scope>NUCLEOTIDE SEQUENCE [LARGE SCALE GENOMIC DNA]</scope>
    <source>
        <strain evidence="4">CGMCC 4.7237</strain>
    </source>
</reference>
<keyword evidence="3" id="KW-0378">Hydrolase</keyword>
<accession>A0ABV8HTC2</accession>
<dbReference type="InterPro" id="IPR036628">
    <property type="entry name" value="Clp_N_dom_sf"/>
</dbReference>
<evidence type="ECO:0000256" key="1">
    <source>
        <dbReference type="PROSITE-ProRule" id="PRU01251"/>
    </source>
</evidence>
<proteinExistence type="predicted"/>